<feature type="region of interest" description="Disordered" evidence="1">
    <location>
        <begin position="479"/>
        <end position="523"/>
    </location>
</feature>
<dbReference type="Proteomes" id="UP001519064">
    <property type="component" value="Unassembled WGS sequence"/>
</dbReference>
<dbReference type="RefSeq" id="WP_209238067.1">
    <property type="nucleotide sequence ID" value="NZ_JADKMA010000013.1"/>
</dbReference>
<dbReference type="SUPFAM" id="SSF48452">
    <property type="entry name" value="TPR-like"/>
    <property type="match status" value="1"/>
</dbReference>
<sequence length="523" mass="56652">MTKGPNARLADLFALAGWSKGELARLVNRHAAAMGYAQLATDTSRVRRWIDTGETPRDPVPKVLASLFTERLGRVVTIEDLGFTRPGQTAAGEPVEGLPLPSGQVAAVLTEFTGMDLMLNRRGLVGAGAALTAGSALTSAMHNWLSADPAGSAAQRATEAAGAVPAGHPSYDRYEAAPVGLQEIEALEHSVEVFRAWDAARGGGLQRKAVVGQLNEVGGMLSYHHPENLQRRLWGVAANLAVLAGWMSHDVGLEPTAQKYFIIAAHAAREGGDRPRAGEALSRAARQMVHLGRPDDALDLVQLAQSGSGEEALPRTRAMFSTIEAWAQASMGRGQEMRRTLGRAEELFASDKGDVAPPSWMQMFDEADLHGMEALAFRTLADHEPVAARTAEHHAKRALALREEGRQRSQIFDYISMASACFISDDPEQADRYARLALLSINENSSHRTWDRLREMYRLTGKYAKYGKIEELRAEIQEALPRAPKPSRGGPGLKDADELKRAPGDIRDIRGARGSKGARARSV</sequence>
<evidence type="ECO:0000313" key="2">
    <source>
        <dbReference type="EMBL" id="MBO8190975.1"/>
    </source>
</evidence>
<proteinExistence type="predicted"/>
<dbReference type="EMBL" id="JADKMA010000013">
    <property type="protein sequence ID" value="MBO8190975.1"/>
    <property type="molecule type" value="Genomic_DNA"/>
</dbReference>
<keyword evidence="3" id="KW-1185">Reference proteome</keyword>
<name>A0ABS3X6I8_9ACTN</name>
<evidence type="ECO:0000313" key="3">
    <source>
        <dbReference type="Proteomes" id="UP001519064"/>
    </source>
</evidence>
<accession>A0ABS3X6I8</accession>
<gene>
    <name evidence="2" type="ORF">ITI46_04580</name>
</gene>
<comment type="caution">
    <text evidence="2">The sequence shown here is derived from an EMBL/GenBank/DDBJ whole genome shotgun (WGS) entry which is preliminary data.</text>
</comment>
<feature type="compositionally biased region" description="Basic and acidic residues" evidence="1">
    <location>
        <begin position="494"/>
        <end position="511"/>
    </location>
</feature>
<evidence type="ECO:0008006" key="4">
    <source>
        <dbReference type="Google" id="ProtNLM"/>
    </source>
</evidence>
<evidence type="ECO:0000256" key="1">
    <source>
        <dbReference type="SAM" id="MobiDB-lite"/>
    </source>
</evidence>
<organism evidence="2 3">
    <name type="scientific">Streptomyces oryzae</name>
    <dbReference type="NCBI Taxonomy" id="1434886"/>
    <lineage>
        <taxon>Bacteria</taxon>
        <taxon>Bacillati</taxon>
        <taxon>Actinomycetota</taxon>
        <taxon>Actinomycetes</taxon>
        <taxon>Kitasatosporales</taxon>
        <taxon>Streptomycetaceae</taxon>
        <taxon>Streptomyces</taxon>
    </lineage>
</organism>
<reference evidence="2 3" key="1">
    <citation type="submission" date="2020-11" db="EMBL/GenBank/DDBJ databases">
        <title>Streptomyces spirodelae sp. nov., isolated from duckweed.</title>
        <authorList>
            <person name="Saimee Y."/>
            <person name="Duangmal K."/>
        </authorList>
    </citation>
    <scope>NUCLEOTIDE SEQUENCE [LARGE SCALE GENOMIC DNA]</scope>
    <source>
        <strain evidence="2 3">S16-07</strain>
    </source>
</reference>
<protein>
    <recommendedName>
        <fullName evidence="4">Regulatory protein</fullName>
    </recommendedName>
</protein>
<dbReference type="InterPro" id="IPR011990">
    <property type="entry name" value="TPR-like_helical_dom_sf"/>
</dbReference>